<dbReference type="InterPro" id="IPR036983">
    <property type="entry name" value="AIM24_sf"/>
</dbReference>
<evidence type="ECO:0000313" key="2">
    <source>
        <dbReference type="Proteomes" id="UP000053157"/>
    </source>
</evidence>
<comment type="caution">
    <text evidence="1">The sequence shown here is derived from an EMBL/GenBank/DDBJ whole genome shotgun (WGS) entry which is preliminary data.</text>
</comment>
<sequence length="225" mass="23882">MDHTIDYRPAFALLTVSLDEGESIRSEAGSMVSYADGIDIETNANGGLLGSLKRSVLGGESFFQNTFHARTAGDVSLAPPLPGDIVHQRLEDEAMYVQSGSYLASDVALDLDTSFGGAKTFFGSEGLFLLKLEGTGDSFLSSYGAIHEVELTEGEHYTVDTGHIVAFDGTTDFSVEAVGGLKSTLFSGEGLVCTFTGPGTVWLQSRSMDSFLSWLIPKLPSTNSA</sequence>
<dbReference type="Gene3D" id="3.60.160.10">
    <property type="entry name" value="Mitochondrial biogenesis AIM24"/>
    <property type="match status" value="1"/>
</dbReference>
<evidence type="ECO:0000313" key="1">
    <source>
        <dbReference type="EMBL" id="KTG29651.1"/>
    </source>
</evidence>
<dbReference type="AlphaFoldDB" id="A0A0W1SV03"/>
<gene>
    <name evidence="1" type="ORF">AUR66_09445</name>
</gene>
<proteinExistence type="predicted"/>
<reference evidence="1 2" key="1">
    <citation type="submission" date="2015-12" db="EMBL/GenBank/DDBJ databases">
        <title>Haloferax profundi sp. nov. isolated from the Discovery deep brine-seawater interface in the Red Sea.</title>
        <authorList>
            <person name="Zhang G."/>
            <person name="Stingl U."/>
            <person name="Rashid M."/>
        </authorList>
    </citation>
    <scope>NUCLEOTIDE SEQUENCE [LARGE SCALE GENOMIC DNA]</scope>
    <source>
        <strain evidence="1 2">SB29</strain>
    </source>
</reference>
<dbReference type="SUPFAM" id="SSF51219">
    <property type="entry name" value="TRAP-like"/>
    <property type="match status" value="1"/>
</dbReference>
<dbReference type="NCBIfam" id="TIGR00266">
    <property type="entry name" value="TIGR00266 family protein"/>
    <property type="match status" value="1"/>
</dbReference>
<organism evidence="1 2">
    <name type="scientific">Haloferax profundi</name>
    <dbReference type="NCBI Taxonomy" id="1544718"/>
    <lineage>
        <taxon>Archaea</taxon>
        <taxon>Methanobacteriati</taxon>
        <taxon>Methanobacteriota</taxon>
        <taxon>Stenosarchaea group</taxon>
        <taxon>Halobacteria</taxon>
        <taxon>Halobacteriales</taxon>
        <taxon>Haloferacaceae</taxon>
        <taxon>Haloferax</taxon>
    </lineage>
</organism>
<protein>
    <recommendedName>
        <fullName evidence="3">TIGR00266 family protein</fullName>
    </recommendedName>
</protein>
<dbReference type="RefSeq" id="WP_058571288.1">
    <property type="nucleotide sequence ID" value="NZ_LOPV01000092.1"/>
</dbReference>
<evidence type="ECO:0008006" key="3">
    <source>
        <dbReference type="Google" id="ProtNLM"/>
    </source>
</evidence>
<name>A0A0W1SV03_9EURY</name>
<dbReference type="Pfam" id="PF01987">
    <property type="entry name" value="AIM24"/>
    <property type="match status" value="1"/>
</dbReference>
<accession>A0A0W1SV03</accession>
<dbReference type="Proteomes" id="UP000053157">
    <property type="component" value="Unassembled WGS sequence"/>
</dbReference>
<dbReference type="InterPro" id="IPR002838">
    <property type="entry name" value="AIM24"/>
</dbReference>
<dbReference type="OrthoDB" id="7592at2157"/>
<dbReference type="PANTHER" id="PTHR43657">
    <property type="entry name" value="TRYPTOPHAN RNA-BINDING ATTENUATOR PROTEIN-LIKE PROTEIN"/>
    <property type="match status" value="1"/>
</dbReference>
<dbReference type="InterPro" id="IPR016031">
    <property type="entry name" value="Trp_RNA-bd_attenuator-like_dom"/>
</dbReference>
<keyword evidence="2" id="KW-1185">Reference proteome</keyword>
<dbReference type="EMBL" id="LOPV01000092">
    <property type="protein sequence ID" value="KTG29651.1"/>
    <property type="molecule type" value="Genomic_DNA"/>
</dbReference>
<dbReference type="PANTHER" id="PTHR43657:SF1">
    <property type="entry name" value="ALTERED INHERITANCE OF MITOCHONDRIA PROTEIN 24, MITOCHONDRIAL"/>
    <property type="match status" value="1"/>
</dbReference>